<name>A0A8C9FPE9_PAVCR</name>
<evidence type="ECO:0000313" key="2">
    <source>
        <dbReference type="Proteomes" id="UP000694428"/>
    </source>
</evidence>
<organism evidence="1 2">
    <name type="scientific">Pavo cristatus</name>
    <name type="common">Indian peafowl</name>
    <name type="synonym">Blue peafowl</name>
    <dbReference type="NCBI Taxonomy" id="9049"/>
    <lineage>
        <taxon>Eukaryota</taxon>
        <taxon>Metazoa</taxon>
        <taxon>Chordata</taxon>
        <taxon>Craniata</taxon>
        <taxon>Vertebrata</taxon>
        <taxon>Euteleostomi</taxon>
        <taxon>Archelosauria</taxon>
        <taxon>Archosauria</taxon>
        <taxon>Dinosauria</taxon>
        <taxon>Saurischia</taxon>
        <taxon>Theropoda</taxon>
        <taxon>Coelurosauria</taxon>
        <taxon>Aves</taxon>
        <taxon>Neognathae</taxon>
        <taxon>Galloanserae</taxon>
        <taxon>Galliformes</taxon>
        <taxon>Phasianidae</taxon>
        <taxon>Phasianinae</taxon>
        <taxon>Pavo</taxon>
    </lineage>
</organism>
<reference evidence="1" key="1">
    <citation type="submission" date="2025-08" db="UniProtKB">
        <authorList>
            <consortium name="Ensembl"/>
        </authorList>
    </citation>
    <scope>IDENTIFICATION</scope>
</reference>
<dbReference type="AlphaFoldDB" id="A0A8C9FPE9"/>
<protein>
    <submittedName>
        <fullName evidence="1">Uncharacterized protein</fullName>
    </submittedName>
</protein>
<proteinExistence type="predicted"/>
<accession>A0A8C9FPE9</accession>
<dbReference type="Proteomes" id="UP000694428">
    <property type="component" value="Unplaced"/>
</dbReference>
<keyword evidence="2" id="KW-1185">Reference proteome</keyword>
<evidence type="ECO:0000313" key="1">
    <source>
        <dbReference type="Ensembl" id="ENSPSTP00000017195.1"/>
    </source>
</evidence>
<dbReference type="Ensembl" id="ENSPSTT00000018022.1">
    <property type="protein sequence ID" value="ENSPSTP00000017195.1"/>
    <property type="gene ID" value="ENSPSTG00000012294.1"/>
</dbReference>
<sequence length="113" mass="12917">IKTTNNSLVSFLKDCSCILRTPVESIRPEKQSRSSRKGLMKFGTSCLIEKERGEKKKEKTPTRHASVYHLPPQKRLTFELHSISLSPNTHKVWSNKREMHLNRKLVGFSAGLA</sequence>
<reference evidence="1" key="2">
    <citation type="submission" date="2025-09" db="UniProtKB">
        <authorList>
            <consortium name="Ensembl"/>
        </authorList>
    </citation>
    <scope>IDENTIFICATION</scope>
</reference>